<evidence type="ECO:0000256" key="4">
    <source>
        <dbReference type="ARBA" id="ARBA00022795"/>
    </source>
</evidence>
<dbReference type="RefSeq" id="WP_354699790.1">
    <property type="nucleotide sequence ID" value="NZ_CP114014.1"/>
</dbReference>
<sequence>MPTDFALPALTPTAHQLAGTGVADAVLAAAHGEADALREAARAEGYAAGLAAAAAEIQAAVAALHGGGAQLAAVAADLPDLLEAEAVELAFAIAGQVLGGALDARPELVVGVVRGGLRRLVERDRVTLLVHPDDLECVRAATPGLIAELGGMEHCEVQAERRVARGGAMVRTAEGEVDATLATKLSQARSVVTQALAEPAAGQAELDAAALEEASA</sequence>
<evidence type="ECO:0000313" key="8">
    <source>
        <dbReference type="EMBL" id="XAY03233.1"/>
    </source>
</evidence>
<gene>
    <name evidence="8" type="ORF">DSM112329_00045</name>
</gene>
<dbReference type="PANTHER" id="PTHR34982">
    <property type="entry name" value="YOP PROTEINS TRANSLOCATION PROTEIN L"/>
    <property type="match status" value="1"/>
</dbReference>
<comment type="similarity">
    <text evidence="2">Belongs to the FliH family.</text>
</comment>
<keyword evidence="6" id="KW-1006">Bacterial flagellum protein export</keyword>
<proteinExistence type="inferred from homology"/>
<dbReference type="KEGG" id="parq:DSM112329_00045"/>
<evidence type="ECO:0000256" key="6">
    <source>
        <dbReference type="ARBA" id="ARBA00023225"/>
    </source>
</evidence>
<dbReference type="GO" id="GO:0015031">
    <property type="term" value="P:protein transport"/>
    <property type="evidence" value="ECO:0007669"/>
    <property type="project" value="UniProtKB-KW"/>
</dbReference>
<evidence type="ECO:0000256" key="2">
    <source>
        <dbReference type="ARBA" id="ARBA00006602"/>
    </source>
</evidence>
<dbReference type="GO" id="GO:0044781">
    <property type="term" value="P:bacterial-type flagellum organization"/>
    <property type="evidence" value="ECO:0007669"/>
    <property type="project" value="UniProtKB-KW"/>
</dbReference>
<dbReference type="EMBL" id="CP114014">
    <property type="protein sequence ID" value="XAY03233.1"/>
    <property type="molecule type" value="Genomic_DNA"/>
</dbReference>
<feature type="domain" description="Flagellar assembly protein FliH/Type III secretion system HrpE" evidence="7">
    <location>
        <begin position="64"/>
        <end position="187"/>
    </location>
</feature>
<dbReference type="Pfam" id="PF02108">
    <property type="entry name" value="FliH"/>
    <property type="match status" value="1"/>
</dbReference>
<reference evidence="8" key="1">
    <citation type="submission" date="2022-12" db="EMBL/GenBank/DDBJ databases">
        <title>Paraconexibacter alkalitolerans sp. nov. and Baekduia alba sp. nov., isolated from soil and emended description of the genera Paraconexibacter (Chun et al., 2020) and Baekduia (An et al., 2020).</title>
        <authorList>
            <person name="Vieira S."/>
            <person name="Huber K.J."/>
            <person name="Geppert A."/>
            <person name="Wolf J."/>
            <person name="Neumann-Schaal M."/>
            <person name="Muesken M."/>
            <person name="Overmann J."/>
        </authorList>
    </citation>
    <scope>NUCLEOTIDE SEQUENCE</scope>
    <source>
        <strain evidence="8">AEG42_29</strain>
    </source>
</reference>
<comment type="function">
    <text evidence="1">Needed for flagellar regrowth and assembly.</text>
</comment>
<organism evidence="8">
    <name type="scientific">Paraconexibacter sp. AEG42_29</name>
    <dbReference type="NCBI Taxonomy" id="2997339"/>
    <lineage>
        <taxon>Bacteria</taxon>
        <taxon>Bacillati</taxon>
        <taxon>Actinomycetota</taxon>
        <taxon>Thermoleophilia</taxon>
        <taxon>Solirubrobacterales</taxon>
        <taxon>Paraconexibacteraceae</taxon>
        <taxon>Paraconexibacter</taxon>
    </lineage>
</organism>
<name>A0AAU7ANR3_9ACTN</name>
<evidence type="ECO:0000256" key="1">
    <source>
        <dbReference type="ARBA" id="ARBA00003041"/>
    </source>
</evidence>
<dbReference type="GO" id="GO:0005829">
    <property type="term" value="C:cytosol"/>
    <property type="evidence" value="ECO:0007669"/>
    <property type="project" value="TreeGrafter"/>
</dbReference>
<keyword evidence="5" id="KW-0653">Protein transport</keyword>
<accession>A0AAU7ANR3</accession>
<dbReference type="SUPFAM" id="SSF160527">
    <property type="entry name" value="V-type ATPase subunit E-like"/>
    <property type="match status" value="1"/>
</dbReference>
<dbReference type="InterPro" id="IPR018035">
    <property type="entry name" value="Flagellar_FliH/T3SS_HrpE"/>
</dbReference>
<keyword evidence="3" id="KW-0813">Transport</keyword>
<dbReference type="InterPro" id="IPR051472">
    <property type="entry name" value="T3SS_Stator/FliH"/>
</dbReference>
<protein>
    <recommendedName>
        <fullName evidence="7">Flagellar assembly protein FliH/Type III secretion system HrpE domain-containing protein</fullName>
    </recommendedName>
</protein>
<evidence type="ECO:0000259" key="7">
    <source>
        <dbReference type="Pfam" id="PF02108"/>
    </source>
</evidence>
<evidence type="ECO:0000256" key="5">
    <source>
        <dbReference type="ARBA" id="ARBA00022927"/>
    </source>
</evidence>
<dbReference type="PANTHER" id="PTHR34982:SF1">
    <property type="entry name" value="FLAGELLAR ASSEMBLY PROTEIN FLIH"/>
    <property type="match status" value="1"/>
</dbReference>
<evidence type="ECO:0000256" key="3">
    <source>
        <dbReference type="ARBA" id="ARBA00022448"/>
    </source>
</evidence>
<dbReference type="AlphaFoldDB" id="A0AAU7ANR3"/>
<keyword evidence="4" id="KW-1005">Bacterial flagellum biogenesis</keyword>